<evidence type="ECO:0000313" key="4">
    <source>
        <dbReference type="Proteomes" id="UP001172102"/>
    </source>
</evidence>
<keyword evidence="1" id="KW-0862">Zinc</keyword>
<organism evidence="3 4">
    <name type="scientific">Lasiosphaeris hirsuta</name>
    <dbReference type="NCBI Taxonomy" id="260670"/>
    <lineage>
        <taxon>Eukaryota</taxon>
        <taxon>Fungi</taxon>
        <taxon>Dikarya</taxon>
        <taxon>Ascomycota</taxon>
        <taxon>Pezizomycotina</taxon>
        <taxon>Sordariomycetes</taxon>
        <taxon>Sordariomycetidae</taxon>
        <taxon>Sordariales</taxon>
        <taxon>Lasiosphaeriaceae</taxon>
        <taxon>Lasiosphaeris</taxon>
    </lineage>
</organism>
<protein>
    <recommendedName>
        <fullName evidence="2">C2H2-type domain-containing protein</fullName>
    </recommendedName>
</protein>
<dbReference type="EMBL" id="JAUKUA010000008">
    <property type="protein sequence ID" value="KAK0702706.1"/>
    <property type="molecule type" value="Genomic_DNA"/>
</dbReference>
<keyword evidence="4" id="KW-1185">Reference proteome</keyword>
<gene>
    <name evidence="3" type="ORF">B0H67DRAFT_594962</name>
</gene>
<dbReference type="Proteomes" id="UP001172102">
    <property type="component" value="Unassembled WGS sequence"/>
</dbReference>
<feature type="domain" description="C2H2-type" evidence="2">
    <location>
        <begin position="4"/>
        <end position="31"/>
    </location>
</feature>
<keyword evidence="1" id="KW-0863">Zinc-finger</keyword>
<evidence type="ECO:0000256" key="1">
    <source>
        <dbReference type="PROSITE-ProRule" id="PRU00042"/>
    </source>
</evidence>
<dbReference type="PROSITE" id="PS00028">
    <property type="entry name" value="ZINC_FINGER_C2H2_1"/>
    <property type="match status" value="1"/>
</dbReference>
<dbReference type="PROSITE" id="PS50157">
    <property type="entry name" value="ZINC_FINGER_C2H2_2"/>
    <property type="match status" value="1"/>
</dbReference>
<proteinExistence type="predicted"/>
<sequence>MMQNKCQTCLKSFENETDLERHIAKHQARIADAIKSVNACQVRGIRLCGFSMLRNT</sequence>
<name>A0AA39ZS65_9PEZI</name>
<keyword evidence="1" id="KW-0479">Metal-binding</keyword>
<dbReference type="InterPro" id="IPR013087">
    <property type="entry name" value="Znf_C2H2_type"/>
</dbReference>
<evidence type="ECO:0000313" key="3">
    <source>
        <dbReference type="EMBL" id="KAK0702706.1"/>
    </source>
</evidence>
<dbReference type="AlphaFoldDB" id="A0AA39ZS65"/>
<reference evidence="3" key="1">
    <citation type="submission" date="2023-06" db="EMBL/GenBank/DDBJ databases">
        <title>Genome-scale phylogeny and comparative genomics of the fungal order Sordariales.</title>
        <authorList>
            <consortium name="Lawrence Berkeley National Laboratory"/>
            <person name="Hensen N."/>
            <person name="Bonometti L."/>
            <person name="Westerberg I."/>
            <person name="Brannstrom I.O."/>
            <person name="Guillou S."/>
            <person name="Cros-Aarteil S."/>
            <person name="Calhoun S."/>
            <person name="Haridas S."/>
            <person name="Kuo A."/>
            <person name="Mondo S."/>
            <person name="Pangilinan J."/>
            <person name="Riley R."/>
            <person name="Labutti K."/>
            <person name="Andreopoulos B."/>
            <person name="Lipzen A."/>
            <person name="Chen C."/>
            <person name="Yanf M."/>
            <person name="Daum C."/>
            <person name="Ng V."/>
            <person name="Clum A."/>
            <person name="Steindorff A."/>
            <person name="Ohm R."/>
            <person name="Martin F."/>
            <person name="Silar P."/>
            <person name="Natvig D."/>
            <person name="Lalanne C."/>
            <person name="Gautier V."/>
            <person name="Ament-Velasquez S.L."/>
            <person name="Kruys A."/>
            <person name="Hutchinson M.I."/>
            <person name="Powell A.J."/>
            <person name="Barry K."/>
            <person name="Miller A.N."/>
            <person name="Grigoriev I.V."/>
            <person name="Debuchy R."/>
            <person name="Gladieux P."/>
            <person name="Thoren M.H."/>
            <person name="Johannesson H."/>
        </authorList>
    </citation>
    <scope>NUCLEOTIDE SEQUENCE</scope>
    <source>
        <strain evidence="3">SMH4607-1</strain>
    </source>
</reference>
<evidence type="ECO:0000259" key="2">
    <source>
        <dbReference type="PROSITE" id="PS50157"/>
    </source>
</evidence>
<comment type="caution">
    <text evidence="3">The sequence shown here is derived from an EMBL/GenBank/DDBJ whole genome shotgun (WGS) entry which is preliminary data.</text>
</comment>
<accession>A0AA39ZS65</accession>
<dbReference type="GO" id="GO:0008270">
    <property type="term" value="F:zinc ion binding"/>
    <property type="evidence" value="ECO:0007669"/>
    <property type="project" value="UniProtKB-KW"/>
</dbReference>